<dbReference type="InterPro" id="IPR050492">
    <property type="entry name" value="Bact_metal-bind_prot9"/>
</dbReference>
<evidence type="ECO:0000313" key="9">
    <source>
        <dbReference type="Proteomes" id="UP001438953"/>
    </source>
</evidence>
<evidence type="ECO:0000256" key="1">
    <source>
        <dbReference type="ARBA" id="ARBA00011028"/>
    </source>
</evidence>
<evidence type="ECO:0000256" key="7">
    <source>
        <dbReference type="SAM" id="SignalP"/>
    </source>
</evidence>
<keyword evidence="9" id="KW-1185">Reference proteome</keyword>
<dbReference type="Gene3D" id="3.40.50.1980">
    <property type="entry name" value="Nitrogenase molybdenum iron protein domain"/>
    <property type="match status" value="3"/>
</dbReference>
<dbReference type="PANTHER" id="PTHR42953">
    <property type="entry name" value="HIGH-AFFINITY ZINC UPTAKE SYSTEM PROTEIN ZNUA-RELATED"/>
    <property type="match status" value="1"/>
</dbReference>
<evidence type="ECO:0000256" key="4">
    <source>
        <dbReference type="ARBA" id="ARBA00022729"/>
    </source>
</evidence>
<proteinExistence type="inferred from homology"/>
<gene>
    <name evidence="8" type="ORF">VSX56_05880</name>
</gene>
<sequence length="344" mass="36780">MTRMTLRLVATLGAVTVLPALAQADVPAVVTGTPVVQSLVAQVMGDLGAPDVLLDKGADPHSFQLRPSQARSLQNADLVFWIGPELTPWLDRAIDTLGSATAISLLHADGTIQQQFATPELVPDEDAHDHDAEHGDEAHDHEDHDHDHDHDAAHAEHEHADEHGEEHHHHSGLDPHAWLNPDNAEIWLDIIAKDLSEQDPENAQTYAANAKAAIARLKELDADLANQLAPAKDKPFVVFHAAYGYLAQHYGLEIAGSVNAGDAATSGAAHLQELHDAFAAGHIICAFPEAQHDPKQIQILLDGTDVKLGGALDPSGSSLDYGPDLYATLMSDLADTLSDCLVAE</sequence>
<feature type="signal peptide" evidence="7">
    <location>
        <begin position="1"/>
        <end position="22"/>
    </location>
</feature>
<feature type="compositionally biased region" description="Basic and acidic residues" evidence="6">
    <location>
        <begin position="125"/>
        <end position="173"/>
    </location>
</feature>
<evidence type="ECO:0000256" key="5">
    <source>
        <dbReference type="ARBA" id="ARBA00022906"/>
    </source>
</evidence>
<feature type="region of interest" description="Disordered" evidence="6">
    <location>
        <begin position="124"/>
        <end position="176"/>
    </location>
</feature>
<keyword evidence="5" id="KW-0862">Zinc</keyword>
<keyword evidence="5" id="KW-0864">Zinc transport</keyword>
<dbReference type="Proteomes" id="UP001438953">
    <property type="component" value="Unassembled WGS sequence"/>
</dbReference>
<keyword evidence="5" id="KW-0406">Ion transport</keyword>
<feature type="chain" id="PRO_5046907714" description="High-affinity zinc uptake system protein ZnuA" evidence="7">
    <location>
        <begin position="23"/>
        <end position="344"/>
    </location>
</feature>
<evidence type="ECO:0000313" key="8">
    <source>
        <dbReference type="EMBL" id="MER5171303.1"/>
    </source>
</evidence>
<evidence type="ECO:0000256" key="6">
    <source>
        <dbReference type="SAM" id="MobiDB-lite"/>
    </source>
</evidence>
<dbReference type="Pfam" id="PF01297">
    <property type="entry name" value="ZnuA"/>
    <property type="match status" value="1"/>
</dbReference>
<comment type="caution">
    <text evidence="8">The sequence shown here is derived from an EMBL/GenBank/DDBJ whole genome shotgun (WGS) entry which is preliminary data.</text>
</comment>
<reference evidence="8 9" key="1">
    <citation type="submission" date="2024-06" db="EMBL/GenBank/DDBJ databases">
        <title>Thioclava kandeliae sp. nov. from a rhizosphere soil sample of Kandelia candel in a mangrove.</title>
        <authorList>
            <person name="Mu T."/>
        </authorList>
    </citation>
    <scope>NUCLEOTIDE SEQUENCE [LARGE SCALE GENOMIC DNA]</scope>
    <source>
        <strain evidence="8 9">CPCC 100088</strain>
    </source>
</reference>
<dbReference type="PANTHER" id="PTHR42953:SF3">
    <property type="entry name" value="HIGH-AFFINITY ZINC UPTAKE SYSTEM PROTEIN ZNUA"/>
    <property type="match status" value="1"/>
</dbReference>
<keyword evidence="3" id="KW-0813">Transport</keyword>
<accession>A0ABV1SEI7</accession>
<protein>
    <recommendedName>
        <fullName evidence="2">High-affinity zinc uptake system protein ZnuA</fullName>
    </recommendedName>
</protein>
<organism evidence="8 9">
    <name type="scientific">Thioclava kandeliae</name>
    <dbReference type="NCBI Taxonomy" id="3070818"/>
    <lineage>
        <taxon>Bacteria</taxon>
        <taxon>Pseudomonadati</taxon>
        <taxon>Pseudomonadota</taxon>
        <taxon>Alphaproteobacteria</taxon>
        <taxon>Rhodobacterales</taxon>
        <taxon>Paracoccaceae</taxon>
        <taxon>Thioclava</taxon>
    </lineage>
</organism>
<keyword evidence="4 7" id="KW-0732">Signal</keyword>
<evidence type="ECO:0000256" key="3">
    <source>
        <dbReference type="ARBA" id="ARBA00022448"/>
    </source>
</evidence>
<name>A0ABV1SEI7_9RHOB</name>
<comment type="similarity">
    <text evidence="1">Belongs to the bacterial solute-binding protein 9 family.</text>
</comment>
<dbReference type="SUPFAM" id="SSF53807">
    <property type="entry name" value="Helical backbone' metal receptor"/>
    <property type="match status" value="1"/>
</dbReference>
<dbReference type="EMBL" id="JAYWLC010000003">
    <property type="protein sequence ID" value="MER5171303.1"/>
    <property type="molecule type" value="Genomic_DNA"/>
</dbReference>
<dbReference type="InterPro" id="IPR006127">
    <property type="entry name" value="ZnuA-like"/>
</dbReference>
<dbReference type="RefSeq" id="WP_350935552.1">
    <property type="nucleotide sequence ID" value="NZ_JAYWLC010000003.1"/>
</dbReference>
<evidence type="ECO:0000256" key="2">
    <source>
        <dbReference type="ARBA" id="ARBA00015915"/>
    </source>
</evidence>